<dbReference type="GO" id="GO:0004674">
    <property type="term" value="F:protein serine/threonine kinase activity"/>
    <property type="evidence" value="ECO:0007669"/>
    <property type="project" value="UniProtKB-KW"/>
</dbReference>
<feature type="coiled-coil region" evidence="11">
    <location>
        <begin position="826"/>
        <end position="892"/>
    </location>
</feature>
<organism evidence="15 16">
    <name type="scientific">Fasciola gigantica</name>
    <name type="common">Giant liver fluke</name>
    <dbReference type="NCBI Taxonomy" id="46835"/>
    <lineage>
        <taxon>Eukaryota</taxon>
        <taxon>Metazoa</taxon>
        <taxon>Spiralia</taxon>
        <taxon>Lophotrochozoa</taxon>
        <taxon>Platyhelminthes</taxon>
        <taxon>Trematoda</taxon>
        <taxon>Digenea</taxon>
        <taxon>Plagiorchiida</taxon>
        <taxon>Echinostomata</taxon>
        <taxon>Echinostomatoidea</taxon>
        <taxon>Fasciolidae</taxon>
        <taxon>Fasciola</taxon>
    </lineage>
</organism>
<evidence type="ECO:0000256" key="8">
    <source>
        <dbReference type="ARBA" id="ARBA00047899"/>
    </source>
</evidence>
<evidence type="ECO:0000256" key="5">
    <source>
        <dbReference type="ARBA" id="ARBA00022741"/>
    </source>
</evidence>
<reference evidence="15 16" key="1">
    <citation type="submission" date="2019-04" db="EMBL/GenBank/DDBJ databases">
        <title>Annotation for the trematode Fasciola gigantica.</title>
        <authorList>
            <person name="Choi Y.-J."/>
        </authorList>
    </citation>
    <scope>NUCLEOTIDE SEQUENCE [LARGE SCALE GENOMIC DNA]</scope>
    <source>
        <strain evidence="15">Uganda_cow_1</strain>
    </source>
</reference>
<feature type="region of interest" description="Disordered" evidence="12">
    <location>
        <begin position="591"/>
        <end position="610"/>
    </location>
</feature>
<evidence type="ECO:0000256" key="3">
    <source>
        <dbReference type="ARBA" id="ARBA00022553"/>
    </source>
</evidence>
<dbReference type="Gene3D" id="2.30.29.30">
    <property type="entry name" value="Pleckstrin-homology domain (PH domain)/Phosphotyrosine-binding domain (PTB)"/>
    <property type="match status" value="1"/>
</dbReference>
<accession>A0A504Y9J6</accession>
<dbReference type="GO" id="GO:0031032">
    <property type="term" value="P:actomyosin structure organization"/>
    <property type="evidence" value="ECO:0007669"/>
    <property type="project" value="TreeGrafter"/>
</dbReference>
<feature type="coiled-coil region" evidence="11">
    <location>
        <begin position="719"/>
        <end position="785"/>
    </location>
</feature>
<sequence length="1286" mass="144925">MCSADNFPLNELERKLLDPESECYLENLLDVITSLVADCNYPSATNSRAVQSFLKRYAPVAQLIETRRTKYTDFELIKVIGQGGFGRVELARHKRTRRVYAIKMMSKQHLLDHSQSGYWEERDVMVQASSEWLVACHHAFLDKDNVYLCMEYMPGGDLYYWLEKYDTFNETQVRFYLSETVLALEALHNLKFIHRDLKPDNMLLDARGHLKLADFGSCVQVADDGYHFCNSPIGTPDYISPEMLNCQSKPGKIGPECDWWALGVIAFEMLFGEPAFYGQSLVETYSRILSHEKSLVIPTDADPISPDLESLIRALLKPAATRLGSLAQVRTDPTITDILSAIAASTAQVKSHPFFQPVVWHQVRSQEAPIKPVVNSETDTSNINFDERELSLNSAGGIKLPQVSGAFAPKKPSAPAYFTGNNLSFAGYTFNRDHTYLKSTSTLPNSEQTNSHDSGSKVQTLETELSELKTQLQALEKQNAMNEVALKDAQRRIVESNSELELARVTKVDMEKNVTDLRNRLSAAQEGRDQMNNNLTQLKNQLQQTADNFETERRKIRVYEEEKTALSDQIDQLQGQIQTLRIQLDEQRKLSEATQHSATTEKSSAEHERIRSLEAEVSSLQAENREARQKATVLASEASNLRRNYQEQVLELSDQLAAAQNFCRLYETQIRENQDSLTAAKQIELDLLEELKTTKKNLEVAVQARRLLEDTVVARESELAGSKVEVRSLEEQFDNFRKQMNAELSRLQALADQRLSEMNEVSSQLDDMRNRCSVEEENNGRLTEQVCKLQKEKEVQQRNMDVIVNKLYQEMEHRIIPPEGRNRARKKQDSEAYQQLERKFKKLESTSQRSIADLRRTIDQYKRDLAERTNTITNLTEECRAKDAELAQLNNLISLLYARLDQTTPSQSTPIKRNFSLESRTNATDDFSDTLVRVPSRTPSIGSSTGNLSPPAPQELTVSTDFGEPGRLDVFSIVLEQVVDLDGKGRGRNKQTWLPKYAVLKPFVLAFYVSRADKELGAGPVDEIPLCRVVHFRKATSLDLIHSKAEDVARTLQLFYKVEEVTPIPANGDTPGIDLNTTVASIRTNASSHNGSGDTHIRWLDHTFQHMRFRMGQTLCDVCHRPCSDLLNPPPALECIKCRTRIHLEHVDKHQKFASCHNATQVRYLRMPSTSELETWLQHLNELGKRLRELQSNPEKLLESGLAGLAAAAGGVAHIGTISAATPLYRSMRAGSTGAFTGGVLPLRPDSKPGTARSSFKQRHSRHGLSPSAKSPTRSVSPDLSATSSK</sequence>
<dbReference type="InterPro" id="IPR000719">
    <property type="entry name" value="Prot_kinase_dom"/>
</dbReference>
<evidence type="ECO:0000256" key="2">
    <source>
        <dbReference type="ARBA" id="ARBA00022527"/>
    </source>
</evidence>
<comment type="caution">
    <text evidence="15">The sequence shown here is derived from an EMBL/GenBank/DDBJ whole genome shotgun (WGS) entry which is preliminary data.</text>
</comment>
<comment type="catalytic activity">
    <reaction evidence="9">
        <text>L-seryl-[protein] + ATP = O-phospho-L-seryl-[protein] + ADP + H(+)</text>
        <dbReference type="Rhea" id="RHEA:17989"/>
        <dbReference type="Rhea" id="RHEA-COMP:9863"/>
        <dbReference type="Rhea" id="RHEA-COMP:11604"/>
        <dbReference type="ChEBI" id="CHEBI:15378"/>
        <dbReference type="ChEBI" id="CHEBI:29999"/>
        <dbReference type="ChEBI" id="CHEBI:30616"/>
        <dbReference type="ChEBI" id="CHEBI:83421"/>
        <dbReference type="ChEBI" id="CHEBI:456216"/>
        <dbReference type="EC" id="2.7.11.1"/>
    </reaction>
</comment>
<dbReference type="PROSITE" id="PS00108">
    <property type="entry name" value="PROTEIN_KINASE_ST"/>
    <property type="match status" value="1"/>
</dbReference>
<feature type="domain" description="AGC-kinase C-terminal" evidence="14">
    <location>
        <begin position="356"/>
        <end position="440"/>
    </location>
</feature>
<dbReference type="Gene3D" id="1.10.510.10">
    <property type="entry name" value="Transferase(Phosphotransferase) domain 1"/>
    <property type="match status" value="1"/>
</dbReference>
<feature type="domain" description="Protein kinase" evidence="13">
    <location>
        <begin position="74"/>
        <end position="355"/>
    </location>
</feature>
<dbReference type="GO" id="GO:0005524">
    <property type="term" value="F:ATP binding"/>
    <property type="evidence" value="ECO:0007669"/>
    <property type="project" value="UniProtKB-UniRule"/>
</dbReference>
<evidence type="ECO:0000256" key="12">
    <source>
        <dbReference type="SAM" id="MobiDB-lite"/>
    </source>
</evidence>
<evidence type="ECO:0000256" key="6">
    <source>
        <dbReference type="ARBA" id="ARBA00022777"/>
    </source>
</evidence>
<keyword evidence="3" id="KW-0597">Phosphoprotein</keyword>
<dbReference type="GO" id="GO:0005737">
    <property type="term" value="C:cytoplasm"/>
    <property type="evidence" value="ECO:0007669"/>
    <property type="project" value="TreeGrafter"/>
</dbReference>
<dbReference type="InterPro" id="IPR011009">
    <property type="entry name" value="Kinase-like_dom_sf"/>
</dbReference>
<feature type="region of interest" description="Disordered" evidence="12">
    <location>
        <begin position="1236"/>
        <end position="1286"/>
    </location>
</feature>
<dbReference type="PROSITE" id="PS51285">
    <property type="entry name" value="AGC_KINASE_CTER"/>
    <property type="match status" value="1"/>
</dbReference>
<dbReference type="InterPro" id="IPR017441">
    <property type="entry name" value="Protein_kinase_ATP_BS"/>
</dbReference>
<keyword evidence="6 15" id="KW-0418">Kinase</keyword>
<feature type="compositionally biased region" description="Polar residues" evidence="12">
    <location>
        <begin position="592"/>
        <end position="602"/>
    </location>
</feature>
<keyword evidence="7 10" id="KW-0067">ATP-binding</keyword>
<dbReference type="InterPro" id="IPR050839">
    <property type="entry name" value="Rho-assoc_Ser/Thr_Kinase"/>
</dbReference>
<dbReference type="SUPFAM" id="SSF56112">
    <property type="entry name" value="Protein kinase-like (PK-like)"/>
    <property type="match status" value="1"/>
</dbReference>
<dbReference type="EC" id="2.7.11.1" evidence="1"/>
<evidence type="ECO:0000313" key="15">
    <source>
        <dbReference type="EMBL" id="TPP57774.1"/>
    </source>
</evidence>
<keyword evidence="5 10" id="KW-0547">Nucleotide-binding</keyword>
<dbReference type="Gene3D" id="3.30.60.20">
    <property type="match status" value="1"/>
</dbReference>
<dbReference type="PROSITE" id="PS50011">
    <property type="entry name" value="PROTEIN_KINASE_DOM"/>
    <property type="match status" value="1"/>
</dbReference>
<keyword evidence="16" id="KW-1185">Reference proteome</keyword>
<name>A0A504Y9J6_FASGI</name>
<evidence type="ECO:0000256" key="9">
    <source>
        <dbReference type="ARBA" id="ARBA00048679"/>
    </source>
</evidence>
<feature type="compositionally biased region" description="Polar residues" evidence="12">
    <location>
        <begin position="1268"/>
        <end position="1286"/>
    </location>
</feature>
<evidence type="ECO:0000256" key="10">
    <source>
        <dbReference type="PROSITE-ProRule" id="PRU10141"/>
    </source>
</evidence>
<dbReference type="Gene3D" id="3.30.200.20">
    <property type="entry name" value="Phosphorylase Kinase, domain 1"/>
    <property type="match status" value="1"/>
</dbReference>
<comment type="catalytic activity">
    <reaction evidence="8">
        <text>L-threonyl-[protein] + ATP = O-phospho-L-threonyl-[protein] + ADP + H(+)</text>
        <dbReference type="Rhea" id="RHEA:46608"/>
        <dbReference type="Rhea" id="RHEA-COMP:11060"/>
        <dbReference type="Rhea" id="RHEA-COMP:11605"/>
        <dbReference type="ChEBI" id="CHEBI:15378"/>
        <dbReference type="ChEBI" id="CHEBI:30013"/>
        <dbReference type="ChEBI" id="CHEBI:30616"/>
        <dbReference type="ChEBI" id="CHEBI:61977"/>
        <dbReference type="ChEBI" id="CHEBI:456216"/>
        <dbReference type="EC" id="2.7.11.1"/>
    </reaction>
</comment>
<evidence type="ECO:0000313" key="16">
    <source>
        <dbReference type="Proteomes" id="UP000316759"/>
    </source>
</evidence>
<evidence type="ECO:0000256" key="1">
    <source>
        <dbReference type="ARBA" id="ARBA00012513"/>
    </source>
</evidence>
<dbReference type="Pfam" id="PF00069">
    <property type="entry name" value="Pkinase"/>
    <property type="match status" value="1"/>
</dbReference>
<dbReference type="CDD" id="cd20813">
    <property type="entry name" value="C1_ROCK"/>
    <property type="match status" value="1"/>
</dbReference>
<keyword evidence="4" id="KW-0808">Transferase</keyword>
<feature type="binding site" evidence="10">
    <location>
        <position position="103"/>
    </location>
    <ligand>
        <name>ATP</name>
        <dbReference type="ChEBI" id="CHEBI:30616"/>
    </ligand>
</feature>
<dbReference type="EMBL" id="SUNJ01012766">
    <property type="protein sequence ID" value="TPP57774.1"/>
    <property type="molecule type" value="Genomic_DNA"/>
</dbReference>
<protein>
    <recommendedName>
        <fullName evidence="1">non-specific serine/threonine protein kinase</fullName>
        <ecNumber evidence="1">2.7.11.1</ecNumber>
    </recommendedName>
</protein>
<dbReference type="GO" id="GO:0005856">
    <property type="term" value="C:cytoskeleton"/>
    <property type="evidence" value="ECO:0007669"/>
    <property type="project" value="TreeGrafter"/>
</dbReference>
<proteinExistence type="predicted"/>
<dbReference type="InterPro" id="IPR000961">
    <property type="entry name" value="AGC-kinase_C"/>
</dbReference>
<evidence type="ECO:0000259" key="14">
    <source>
        <dbReference type="PROSITE" id="PS51285"/>
    </source>
</evidence>
<keyword evidence="2" id="KW-0723">Serine/threonine-protein kinase</keyword>
<dbReference type="OrthoDB" id="2156623at2759"/>
<dbReference type="PROSITE" id="PS00107">
    <property type="entry name" value="PROTEIN_KINASE_ATP"/>
    <property type="match status" value="1"/>
</dbReference>
<dbReference type="InterPro" id="IPR011993">
    <property type="entry name" value="PH-like_dom_sf"/>
</dbReference>
<dbReference type="FunFam" id="1.10.510.10:FF:000024">
    <property type="entry name" value="Probable serine/threonine-protein kinase cot-1"/>
    <property type="match status" value="1"/>
</dbReference>
<evidence type="ECO:0000256" key="7">
    <source>
        <dbReference type="ARBA" id="ARBA00022840"/>
    </source>
</evidence>
<evidence type="ECO:0000256" key="11">
    <source>
        <dbReference type="SAM" id="Coils"/>
    </source>
</evidence>
<keyword evidence="11" id="KW-0175">Coiled coil</keyword>
<dbReference type="STRING" id="46835.A0A504Y9J6"/>
<dbReference type="SMART" id="SM00220">
    <property type="entry name" value="S_TKc"/>
    <property type="match status" value="1"/>
</dbReference>
<evidence type="ECO:0000259" key="13">
    <source>
        <dbReference type="PROSITE" id="PS50011"/>
    </source>
</evidence>
<evidence type="ECO:0000256" key="4">
    <source>
        <dbReference type="ARBA" id="ARBA00022679"/>
    </source>
</evidence>
<dbReference type="PANTHER" id="PTHR22988">
    <property type="entry name" value="MYOTONIC DYSTROPHY S/T KINASE-RELATED"/>
    <property type="match status" value="1"/>
</dbReference>
<dbReference type="Proteomes" id="UP000316759">
    <property type="component" value="Unassembled WGS sequence"/>
</dbReference>
<dbReference type="PANTHER" id="PTHR22988:SF71">
    <property type="entry name" value="CITRON RHO-INTERACTING KINASE"/>
    <property type="match status" value="1"/>
</dbReference>
<dbReference type="InterPro" id="IPR008271">
    <property type="entry name" value="Ser/Thr_kinase_AS"/>
</dbReference>
<gene>
    <name evidence="15" type="ORF">FGIG_08734</name>
</gene>